<reference evidence="1 2" key="1">
    <citation type="journal article" date="2018" name="Biotechnol. Biofuels">
        <title>Integrative visual omics of the white-rot fungus Polyporus brumalis exposes the biotechnological potential of its oxidative enzymes for delignifying raw plant biomass.</title>
        <authorList>
            <person name="Miyauchi S."/>
            <person name="Rancon A."/>
            <person name="Drula E."/>
            <person name="Hage H."/>
            <person name="Chaduli D."/>
            <person name="Favel A."/>
            <person name="Grisel S."/>
            <person name="Henrissat B."/>
            <person name="Herpoel-Gimbert I."/>
            <person name="Ruiz-Duenas F.J."/>
            <person name="Chevret D."/>
            <person name="Hainaut M."/>
            <person name="Lin J."/>
            <person name="Wang M."/>
            <person name="Pangilinan J."/>
            <person name="Lipzen A."/>
            <person name="Lesage-Meessen L."/>
            <person name="Navarro D."/>
            <person name="Riley R."/>
            <person name="Grigoriev I.V."/>
            <person name="Zhou S."/>
            <person name="Raouche S."/>
            <person name="Rosso M.N."/>
        </authorList>
    </citation>
    <scope>NUCLEOTIDE SEQUENCE [LARGE SCALE GENOMIC DNA]</scope>
    <source>
        <strain evidence="1 2">BRFM 1820</strain>
    </source>
</reference>
<dbReference type="AlphaFoldDB" id="A0A371D0Y8"/>
<name>A0A371D0Y8_9APHY</name>
<dbReference type="Proteomes" id="UP000256964">
    <property type="component" value="Unassembled WGS sequence"/>
</dbReference>
<sequence>MTPANVVVMNATVVEDLIMRPDPRSNASGVRVPSLLLHDGERTPVFGGHRDLDQEVICGLTWTSYSIRAGIRPPTRTPLLRRRLGRMLTSAIQAPDLASIVVRIRPPHPLRLYNGVDATVALIGSHLHSLVSTKYIRSA</sequence>
<proteinExistence type="predicted"/>
<keyword evidence="2" id="KW-1185">Reference proteome</keyword>
<accession>A0A371D0Y8</accession>
<evidence type="ECO:0000313" key="2">
    <source>
        <dbReference type="Proteomes" id="UP000256964"/>
    </source>
</evidence>
<gene>
    <name evidence="1" type="ORF">OH76DRAFT_890064</name>
</gene>
<evidence type="ECO:0000313" key="1">
    <source>
        <dbReference type="EMBL" id="RDX46220.1"/>
    </source>
</evidence>
<organism evidence="1 2">
    <name type="scientific">Lentinus brumalis</name>
    <dbReference type="NCBI Taxonomy" id="2498619"/>
    <lineage>
        <taxon>Eukaryota</taxon>
        <taxon>Fungi</taxon>
        <taxon>Dikarya</taxon>
        <taxon>Basidiomycota</taxon>
        <taxon>Agaricomycotina</taxon>
        <taxon>Agaricomycetes</taxon>
        <taxon>Polyporales</taxon>
        <taxon>Polyporaceae</taxon>
        <taxon>Lentinus</taxon>
    </lineage>
</organism>
<protein>
    <submittedName>
        <fullName evidence="1">Uncharacterized protein</fullName>
    </submittedName>
</protein>
<dbReference type="EMBL" id="KZ857429">
    <property type="protein sequence ID" value="RDX46220.1"/>
    <property type="molecule type" value="Genomic_DNA"/>
</dbReference>